<evidence type="ECO:0000313" key="4">
    <source>
        <dbReference type="Proteomes" id="UP000194699"/>
    </source>
</evidence>
<feature type="transmembrane region" description="Helical" evidence="1">
    <location>
        <begin position="58"/>
        <end position="76"/>
    </location>
</feature>
<feature type="domain" description="SMODS and SLOG-associating 2TM effector" evidence="2">
    <location>
        <begin position="1"/>
        <end position="177"/>
    </location>
</feature>
<sequence length="202" mass="23475">MNRSDFLKCITETGYNVGFGAKKHFATYDLVEKSPGWISFISIAFGIYSLAFKELSTSFLSASFTVLGVVGLYVSMYDAKKSDYEKAGVELTKIYNQLRALYYSVQSKSDSDDLTNLISEYQQLESQYYSVGLSKQILFSDWYAHYKFFWQHQIEWVDEQKKFRFFRDKVPLSFYVFLVVVIVMTICFIYKANLSACFAVLF</sequence>
<reference evidence="3 4" key="1">
    <citation type="submission" date="2017-05" db="EMBL/GenBank/DDBJ databases">
        <authorList>
            <person name="Song R."/>
            <person name="Chenine A.L."/>
            <person name="Ruprecht R.M."/>
        </authorList>
    </citation>
    <scope>NUCLEOTIDE SEQUENCE [LARGE SCALE GENOMIC DNA]</scope>
    <source>
        <strain evidence="3 4">PR350</strain>
    </source>
</reference>
<proteinExistence type="predicted"/>
<keyword evidence="1" id="KW-0812">Transmembrane</keyword>
<evidence type="ECO:0000313" key="3">
    <source>
        <dbReference type="EMBL" id="OTM87938.1"/>
    </source>
</evidence>
<dbReference type="EMBL" id="NGEL01000102">
    <property type="protein sequence ID" value="OTM87938.1"/>
    <property type="molecule type" value="Genomic_DNA"/>
</dbReference>
<organism evidence="3 4">
    <name type="scientific">Acinetobacter baumannii</name>
    <dbReference type="NCBI Taxonomy" id="470"/>
    <lineage>
        <taxon>Bacteria</taxon>
        <taxon>Pseudomonadati</taxon>
        <taxon>Pseudomonadota</taxon>
        <taxon>Gammaproteobacteria</taxon>
        <taxon>Moraxellales</taxon>
        <taxon>Moraxellaceae</taxon>
        <taxon>Acinetobacter</taxon>
        <taxon>Acinetobacter calcoaceticus/baumannii complex</taxon>
    </lineage>
</organism>
<feature type="transmembrane region" description="Helical" evidence="1">
    <location>
        <begin position="34"/>
        <end position="52"/>
    </location>
</feature>
<dbReference type="InterPro" id="IPR041119">
    <property type="entry name" value="SLATT_6"/>
</dbReference>
<dbReference type="AlphaFoldDB" id="A0A241ZEH1"/>
<evidence type="ECO:0000256" key="1">
    <source>
        <dbReference type="SAM" id="Phobius"/>
    </source>
</evidence>
<dbReference type="RefSeq" id="WP_002059939.1">
    <property type="nucleotide sequence ID" value="NZ_JAKSWI010000001.1"/>
</dbReference>
<gene>
    <name evidence="3" type="ORF">B9X95_09455</name>
</gene>
<dbReference type="NCBIfam" id="NF033630">
    <property type="entry name" value="SLATT_6"/>
    <property type="match status" value="1"/>
</dbReference>
<feature type="transmembrane region" description="Helical" evidence="1">
    <location>
        <begin position="172"/>
        <end position="192"/>
    </location>
</feature>
<comment type="caution">
    <text evidence="3">The sequence shown here is derived from an EMBL/GenBank/DDBJ whole genome shotgun (WGS) entry which is preliminary data.</text>
</comment>
<keyword evidence="1" id="KW-1133">Transmembrane helix</keyword>
<accession>A0A241ZEH1</accession>
<evidence type="ECO:0000259" key="2">
    <source>
        <dbReference type="Pfam" id="PF18169"/>
    </source>
</evidence>
<dbReference type="Pfam" id="PF18169">
    <property type="entry name" value="SLATT_6"/>
    <property type="match status" value="1"/>
</dbReference>
<name>A0A241ZEH1_ACIBA</name>
<protein>
    <recommendedName>
        <fullName evidence="2">SMODS and SLOG-associating 2TM effector domain-containing protein</fullName>
    </recommendedName>
</protein>
<dbReference type="Proteomes" id="UP000194699">
    <property type="component" value="Unassembled WGS sequence"/>
</dbReference>
<keyword evidence="1" id="KW-0472">Membrane</keyword>